<feature type="transmembrane region" description="Helical" evidence="1">
    <location>
        <begin position="12"/>
        <end position="31"/>
    </location>
</feature>
<reference evidence="2 3" key="1">
    <citation type="submission" date="2018-12" db="EMBL/GenBank/DDBJ databases">
        <title>Genome Sequence of Candidatus Viridilinea halotolerans isolated from saline sulfide-rich spring.</title>
        <authorList>
            <person name="Grouzdev D.S."/>
            <person name="Burganskaya E.I."/>
            <person name="Krutkina M.S."/>
            <person name="Sukhacheva M.V."/>
            <person name="Gorlenko V.M."/>
        </authorList>
    </citation>
    <scope>NUCLEOTIDE SEQUENCE [LARGE SCALE GENOMIC DNA]</scope>
    <source>
        <strain evidence="2">Chok-6</strain>
    </source>
</reference>
<evidence type="ECO:0000313" key="2">
    <source>
        <dbReference type="EMBL" id="RRR71201.1"/>
    </source>
</evidence>
<dbReference type="InterPro" id="IPR019206">
    <property type="entry name" value="DUF2085_TM"/>
</dbReference>
<gene>
    <name evidence="2" type="ORF">EI684_11960</name>
</gene>
<protein>
    <submittedName>
        <fullName evidence="2">DUF2085 domain-containing protein</fullName>
    </submittedName>
</protein>
<comment type="caution">
    <text evidence="2">The sequence shown here is derived from an EMBL/GenBank/DDBJ whole genome shotgun (WGS) entry which is preliminary data.</text>
</comment>
<name>A0A426TYT1_9CHLR</name>
<dbReference type="EMBL" id="RSAS01000467">
    <property type="protein sequence ID" value="RRR71201.1"/>
    <property type="molecule type" value="Genomic_DNA"/>
</dbReference>
<feature type="transmembrane region" description="Helical" evidence="1">
    <location>
        <begin position="68"/>
        <end position="85"/>
    </location>
</feature>
<feature type="transmembrane region" description="Helical" evidence="1">
    <location>
        <begin position="234"/>
        <end position="259"/>
    </location>
</feature>
<organism evidence="2 3">
    <name type="scientific">Candidatus Viridilinea halotolerans</name>
    <dbReference type="NCBI Taxonomy" id="2491704"/>
    <lineage>
        <taxon>Bacteria</taxon>
        <taxon>Bacillati</taxon>
        <taxon>Chloroflexota</taxon>
        <taxon>Chloroflexia</taxon>
        <taxon>Chloroflexales</taxon>
        <taxon>Chloroflexineae</taxon>
        <taxon>Oscillochloridaceae</taxon>
        <taxon>Candidatus Viridilinea</taxon>
    </lineage>
</organism>
<feature type="transmembrane region" description="Helical" evidence="1">
    <location>
        <begin position="97"/>
        <end position="118"/>
    </location>
</feature>
<sequence>MLSHQEAPVERPWLWMFVGVFGTLLAALLFWPGMPLEWKMYAVVHGVCAQQHNIIIGDAQLPICARNIGIYSSFLLTLTYIYTIGRARAGGLPPLGVGIALLAFVAIMAVDGFNSFFLDLGQPNLYPPDNRLRTTTGMGMGISIAVMLHLVFTKTLRKDVDDFMPVLKGWGELLGIMAINALVLAALYGNLSFMFWPLAFIAFFGLTGVLYVVCLILLSLVLGYEGRVTQLRQLARPATLALIPTLVVLGMMAGFRFWLESLGIVI</sequence>
<feature type="transmembrane region" description="Helical" evidence="1">
    <location>
        <begin position="169"/>
        <end position="188"/>
    </location>
</feature>
<feature type="transmembrane region" description="Helical" evidence="1">
    <location>
        <begin position="138"/>
        <end position="157"/>
    </location>
</feature>
<keyword evidence="1" id="KW-1133">Transmembrane helix</keyword>
<evidence type="ECO:0000256" key="1">
    <source>
        <dbReference type="SAM" id="Phobius"/>
    </source>
</evidence>
<accession>A0A426TYT1</accession>
<evidence type="ECO:0000313" key="3">
    <source>
        <dbReference type="Proteomes" id="UP000280307"/>
    </source>
</evidence>
<feature type="transmembrane region" description="Helical" evidence="1">
    <location>
        <begin position="194"/>
        <end position="222"/>
    </location>
</feature>
<dbReference type="AlphaFoldDB" id="A0A426TYT1"/>
<proteinExistence type="predicted"/>
<dbReference type="Pfam" id="PF09858">
    <property type="entry name" value="DUF2085"/>
    <property type="match status" value="1"/>
</dbReference>
<keyword evidence="1" id="KW-0812">Transmembrane</keyword>
<dbReference type="Proteomes" id="UP000280307">
    <property type="component" value="Unassembled WGS sequence"/>
</dbReference>
<keyword evidence="1" id="KW-0472">Membrane</keyword>